<evidence type="ECO:0000256" key="1">
    <source>
        <dbReference type="ARBA" id="ARBA00022737"/>
    </source>
</evidence>
<dbReference type="Proteomes" id="UP000682733">
    <property type="component" value="Unassembled WGS sequence"/>
</dbReference>
<evidence type="ECO:0000313" key="6">
    <source>
        <dbReference type="Proteomes" id="UP000682733"/>
    </source>
</evidence>
<organism evidence="5 6">
    <name type="scientific">Didymodactylos carnosus</name>
    <dbReference type="NCBI Taxonomy" id="1234261"/>
    <lineage>
        <taxon>Eukaryota</taxon>
        <taxon>Metazoa</taxon>
        <taxon>Spiralia</taxon>
        <taxon>Gnathifera</taxon>
        <taxon>Rotifera</taxon>
        <taxon>Eurotatoria</taxon>
        <taxon>Bdelloidea</taxon>
        <taxon>Philodinida</taxon>
        <taxon>Philodinidae</taxon>
        <taxon>Didymodactylos</taxon>
    </lineage>
</organism>
<keyword evidence="1" id="KW-0677">Repeat</keyword>
<dbReference type="PROSITE" id="PS50005">
    <property type="entry name" value="TPR"/>
    <property type="match status" value="2"/>
</dbReference>
<comment type="caution">
    <text evidence="5">The sequence shown here is derived from an EMBL/GenBank/DDBJ whole genome shotgun (WGS) entry which is preliminary data.</text>
</comment>
<dbReference type="SUPFAM" id="SSF48452">
    <property type="entry name" value="TPR-like"/>
    <property type="match status" value="3"/>
</dbReference>
<accession>A0A8S2J8Q9</accession>
<evidence type="ECO:0000256" key="2">
    <source>
        <dbReference type="ARBA" id="ARBA00022803"/>
    </source>
</evidence>
<gene>
    <name evidence="4" type="ORF">OVA965_LOCUS15666</name>
    <name evidence="5" type="ORF">TMI583_LOCUS15676</name>
</gene>
<protein>
    <submittedName>
        <fullName evidence="5">Uncharacterized protein</fullName>
    </submittedName>
</protein>
<dbReference type="InterPro" id="IPR011990">
    <property type="entry name" value="TPR-like_helical_dom_sf"/>
</dbReference>
<dbReference type="EMBL" id="CAJOBA010007110">
    <property type="protein sequence ID" value="CAF3792864.1"/>
    <property type="molecule type" value="Genomic_DNA"/>
</dbReference>
<reference evidence="5" key="1">
    <citation type="submission" date="2021-02" db="EMBL/GenBank/DDBJ databases">
        <authorList>
            <person name="Nowell W R."/>
        </authorList>
    </citation>
    <scope>NUCLEOTIDE SEQUENCE</scope>
</reference>
<dbReference type="Gene3D" id="3.90.176.10">
    <property type="entry name" value="Toxin ADP-ribosyltransferase, Chain A, domain 1"/>
    <property type="match status" value="1"/>
</dbReference>
<sequence>MPSLPLLPIPNDAWVDVHCGNAEFVEIHLDKRYYVGENITLHQVVRTENNRIGIKGNYKLFWDPDQCIDFITSYEWRKVFISLTDGFSYLLPLIHDLSQIVFIYIYSSSPAKVSYSSADYTKLRAIVNENSPDTDKQLLSDIEMFRRDLMPINVINPIRRKTKLLIQEPLPVDKYLVVWIQDEDVSTRLDTLSITDIINYLEVFFNIEQCINYIKSLADDTKIFFISSHSDTETVLKEVAHLSNVISIYLFDNCQQIAVTLNDSNIKVRGRYSDIQSLANQLFQEYKSFTHSSEMSVSVFDREKNEKTVRDLSKESARFLWLQLLVDILIKTPYNDQTKDEMLDECRIHYKDSAIAQKAIEEFDKTYKSTEALQFYTKDSFLYRLFNRALRTENIDFLFIFRFFLADMYHQLQKLHSEQFSISPRYTGNMPIVYRGQSMTVAEIDHIKNNVGRLISVSTFFSTTENYNMAVIYSGSEATNREPESVSVIFEIEMDLIHDATKRPFASIKHLSRFPEECEVLFSVGSTFRILSAHDKRTSEGHWHVKMKLVEDDNDISELRNDLEIQYSQHNNLCDLGLALIAMCDYDRAERYCRRLLEYLPESNPSIGYIHESLGVIFANRGDYRTALNFQEKALEVWTKFDLLGQNLNSLSRTYVHIGAAYRHLGQLDLALKYCLMAADMQSPTESLAFAYNEIAITHRDKGDNRLALEYFLKSLHVEEQVLKLTKYHPKLATTYNNIGEIYVHLGDDENALKYLEHALNIRLKGTVSTHTDLAATYHNLGNVYQRKSELKKALEMYQKALEIDTRIFHDNHELLAGSHSAIAMIHRSLGDLTNAVYHAEKGLRILLRSQAKDNRSLVVMHQQNLGFIQYQLGNTTKALKMAEKALQTQLTCVSEAQGAVARTYDLFSCIYEKEGDISKALEYSEKAVEQAKIWAMRNRTFELEYFLSRLDTLKNTSSSGDSKFPTSFTSAKVWCDDVDVQDHVISKSKEELEQTPANNILKRLELLNNLIVMHSRKKNFSMASKCFDEANIIYTEHQTSDVITKEQLENEMITVFHNTALVYHRQQDWNMCSNMLGRSLDLVLQQKEEHRILPEIYYCMASSYAHRQEIHMAIYYYELAISTARKRLLDDHPDMQRYCFQLQLYKTALSEAYSKRQFNH</sequence>
<dbReference type="InterPro" id="IPR019734">
    <property type="entry name" value="TPR_rpt"/>
</dbReference>
<dbReference type="Gene3D" id="1.25.40.10">
    <property type="entry name" value="Tetratricopeptide repeat domain"/>
    <property type="match status" value="4"/>
</dbReference>
<dbReference type="Proteomes" id="UP000677228">
    <property type="component" value="Unassembled WGS sequence"/>
</dbReference>
<dbReference type="Pfam" id="PF13424">
    <property type="entry name" value="TPR_12"/>
    <property type="match status" value="3"/>
</dbReference>
<evidence type="ECO:0000313" key="4">
    <source>
        <dbReference type="EMBL" id="CAF1024355.1"/>
    </source>
</evidence>
<dbReference type="PANTHER" id="PTHR45641">
    <property type="entry name" value="TETRATRICOPEPTIDE REPEAT PROTEIN (AFU_ORTHOLOGUE AFUA_6G03870)"/>
    <property type="match status" value="1"/>
</dbReference>
<dbReference type="PANTHER" id="PTHR45641:SF1">
    <property type="entry name" value="AAA+ ATPASE DOMAIN-CONTAINING PROTEIN"/>
    <property type="match status" value="1"/>
</dbReference>
<evidence type="ECO:0000313" key="5">
    <source>
        <dbReference type="EMBL" id="CAF3792864.1"/>
    </source>
</evidence>
<name>A0A8S2J8Q9_9BILA</name>
<dbReference type="PROSITE" id="PS50293">
    <property type="entry name" value="TPR_REGION"/>
    <property type="match status" value="2"/>
</dbReference>
<keyword evidence="2 3" id="KW-0802">TPR repeat</keyword>
<proteinExistence type="predicted"/>
<dbReference type="AlphaFoldDB" id="A0A8S2J8Q9"/>
<dbReference type="SMART" id="SM00028">
    <property type="entry name" value="TPR"/>
    <property type="match status" value="11"/>
</dbReference>
<feature type="repeat" description="TPR" evidence="3">
    <location>
        <begin position="775"/>
        <end position="808"/>
    </location>
</feature>
<feature type="repeat" description="TPR" evidence="3">
    <location>
        <begin position="733"/>
        <end position="766"/>
    </location>
</feature>
<evidence type="ECO:0000256" key="3">
    <source>
        <dbReference type="PROSITE-ProRule" id="PRU00339"/>
    </source>
</evidence>
<dbReference type="EMBL" id="CAJNOK010007098">
    <property type="protein sequence ID" value="CAF1024355.1"/>
    <property type="molecule type" value="Genomic_DNA"/>
</dbReference>
<dbReference type="PROSITE" id="PS51996">
    <property type="entry name" value="TR_MART"/>
    <property type="match status" value="1"/>
</dbReference>
<dbReference type="SUPFAM" id="SSF56399">
    <property type="entry name" value="ADP-ribosylation"/>
    <property type="match status" value="1"/>
</dbReference>